<dbReference type="InterPro" id="IPR011993">
    <property type="entry name" value="PH-like_dom_sf"/>
</dbReference>
<feature type="region of interest" description="Disordered" evidence="1">
    <location>
        <begin position="446"/>
        <end position="848"/>
    </location>
</feature>
<feature type="domain" description="RanBD1" evidence="2">
    <location>
        <begin position="1176"/>
        <end position="1323"/>
    </location>
</feature>
<dbReference type="Proteomes" id="UP001174694">
    <property type="component" value="Unassembled WGS sequence"/>
</dbReference>
<feature type="compositionally biased region" description="Low complexity" evidence="1">
    <location>
        <begin position="336"/>
        <end position="345"/>
    </location>
</feature>
<feature type="compositionally biased region" description="Low complexity" evidence="1">
    <location>
        <begin position="49"/>
        <end position="60"/>
    </location>
</feature>
<feature type="compositionally biased region" description="Polar residues" evidence="1">
    <location>
        <begin position="686"/>
        <end position="702"/>
    </location>
</feature>
<dbReference type="InterPro" id="IPR000156">
    <property type="entry name" value="Ran_bind_dom"/>
</dbReference>
<evidence type="ECO:0000259" key="2">
    <source>
        <dbReference type="PROSITE" id="PS50196"/>
    </source>
</evidence>
<evidence type="ECO:0000313" key="4">
    <source>
        <dbReference type="Proteomes" id="UP001174694"/>
    </source>
</evidence>
<dbReference type="PANTHER" id="PTHR38697:SF1">
    <property type="entry name" value="NUCLEAR PORE COMPLEX PROTEIN SIMILAR TO S. CEREVISIAE NUP2 (EUROFUNG)"/>
    <property type="match status" value="1"/>
</dbReference>
<feature type="compositionally biased region" description="Low complexity" evidence="1">
    <location>
        <begin position="408"/>
        <end position="423"/>
    </location>
</feature>
<dbReference type="EMBL" id="JANBVO010000025">
    <property type="protein sequence ID" value="KAJ9141686.1"/>
    <property type="molecule type" value="Genomic_DNA"/>
</dbReference>
<feature type="compositionally biased region" description="Basic and acidic residues" evidence="1">
    <location>
        <begin position="676"/>
        <end position="685"/>
    </location>
</feature>
<feature type="compositionally biased region" description="Low complexity" evidence="1">
    <location>
        <begin position="385"/>
        <end position="400"/>
    </location>
</feature>
<feature type="compositionally biased region" description="Low complexity" evidence="1">
    <location>
        <begin position="601"/>
        <end position="610"/>
    </location>
</feature>
<feature type="compositionally biased region" description="Low complexity" evidence="1">
    <location>
        <begin position="1092"/>
        <end position="1119"/>
    </location>
</feature>
<dbReference type="Gene3D" id="2.30.29.30">
    <property type="entry name" value="Pleckstrin-homology domain (PH domain)/Phosphotyrosine-binding domain (PTB)"/>
    <property type="match status" value="1"/>
</dbReference>
<feature type="compositionally biased region" description="Low complexity" evidence="1">
    <location>
        <begin position="1138"/>
        <end position="1161"/>
    </location>
</feature>
<dbReference type="Pfam" id="PF00638">
    <property type="entry name" value="Ran_BP1"/>
    <property type="match status" value="1"/>
</dbReference>
<feature type="compositionally biased region" description="Basic and acidic residues" evidence="1">
    <location>
        <begin position="25"/>
        <end position="34"/>
    </location>
</feature>
<feature type="compositionally biased region" description="Low complexity" evidence="1">
    <location>
        <begin position="866"/>
        <end position="879"/>
    </location>
</feature>
<feature type="compositionally biased region" description="Acidic residues" evidence="1">
    <location>
        <begin position="275"/>
        <end position="285"/>
    </location>
</feature>
<feature type="compositionally biased region" description="Low complexity" evidence="1">
    <location>
        <begin position="478"/>
        <end position="498"/>
    </location>
</feature>
<reference evidence="3" key="1">
    <citation type="submission" date="2022-07" db="EMBL/GenBank/DDBJ databases">
        <title>Fungi with potential for degradation of polypropylene.</title>
        <authorList>
            <person name="Gostincar C."/>
        </authorList>
    </citation>
    <scope>NUCLEOTIDE SEQUENCE</scope>
    <source>
        <strain evidence="3">EXF-13308</strain>
    </source>
</reference>
<feature type="region of interest" description="Disordered" evidence="1">
    <location>
        <begin position="860"/>
        <end position="1235"/>
    </location>
</feature>
<feature type="compositionally biased region" description="Low complexity" evidence="1">
    <location>
        <begin position="1007"/>
        <end position="1020"/>
    </location>
</feature>
<dbReference type="SMART" id="SM00160">
    <property type="entry name" value="RanBD"/>
    <property type="match status" value="1"/>
</dbReference>
<feature type="compositionally biased region" description="Acidic residues" evidence="1">
    <location>
        <begin position="457"/>
        <end position="477"/>
    </location>
</feature>
<feature type="compositionally biased region" description="Low complexity" evidence="1">
    <location>
        <begin position="1062"/>
        <end position="1077"/>
    </location>
</feature>
<feature type="compositionally biased region" description="Gly residues" evidence="1">
    <location>
        <begin position="996"/>
        <end position="1006"/>
    </location>
</feature>
<dbReference type="GO" id="GO:0005643">
    <property type="term" value="C:nuclear pore"/>
    <property type="evidence" value="ECO:0007669"/>
    <property type="project" value="UniProtKB-SubCell"/>
</dbReference>
<dbReference type="CDD" id="cd13170">
    <property type="entry name" value="RanBD_NUP50"/>
    <property type="match status" value="1"/>
</dbReference>
<feature type="compositionally biased region" description="Polar residues" evidence="1">
    <location>
        <begin position="74"/>
        <end position="92"/>
    </location>
</feature>
<organism evidence="3 4">
    <name type="scientific">Pleurostoma richardsiae</name>
    <dbReference type="NCBI Taxonomy" id="41990"/>
    <lineage>
        <taxon>Eukaryota</taxon>
        <taxon>Fungi</taxon>
        <taxon>Dikarya</taxon>
        <taxon>Ascomycota</taxon>
        <taxon>Pezizomycotina</taxon>
        <taxon>Sordariomycetes</taxon>
        <taxon>Sordariomycetidae</taxon>
        <taxon>Calosphaeriales</taxon>
        <taxon>Pleurostomataceae</taxon>
        <taxon>Pleurostoma</taxon>
    </lineage>
</organism>
<dbReference type="SUPFAM" id="SSF50729">
    <property type="entry name" value="PH domain-like"/>
    <property type="match status" value="1"/>
</dbReference>
<feature type="compositionally biased region" description="Polar residues" evidence="1">
    <location>
        <begin position="951"/>
        <end position="963"/>
    </location>
</feature>
<dbReference type="PROSITE" id="PS50196">
    <property type="entry name" value="RANBD1"/>
    <property type="match status" value="1"/>
</dbReference>
<feature type="compositionally biased region" description="Low complexity" evidence="1">
    <location>
        <begin position="964"/>
        <end position="977"/>
    </location>
</feature>
<gene>
    <name evidence="3" type="ORF">NKR23_g7770</name>
</gene>
<name>A0AA38RH91_9PEZI</name>
<protein>
    <submittedName>
        <fullName evidence="3">Ran-binding protein</fullName>
    </submittedName>
</protein>
<feature type="region of interest" description="Disordered" evidence="1">
    <location>
        <begin position="272"/>
        <end position="433"/>
    </location>
</feature>
<feature type="compositionally biased region" description="Low complexity" evidence="1">
    <location>
        <begin position="833"/>
        <end position="848"/>
    </location>
</feature>
<feature type="compositionally biased region" description="Basic and acidic residues" evidence="1">
    <location>
        <begin position="1162"/>
        <end position="1179"/>
    </location>
</feature>
<comment type="caution">
    <text evidence="3">The sequence shown here is derived from an EMBL/GenBank/DDBJ whole genome shotgun (WGS) entry which is preliminary data.</text>
</comment>
<feature type="region of interest" description="Disordered" evidence="1">
    <location>
        <begin position="1"/>
        <end position="92"/>
    </location>
</feature>
<feature type="compositionally biased region" description="Polar residues" evidence="1">
    <location>
        <begin position="1021"/>
        <end position="1047"/>
    </location>
</feature>
<evidence type="ECO:0000313" key="3">
    <source>
        <dbReference type="EMBL" id="KAJ9141686.1"/>
    </source>
</evidence>
<accession>A0AA38RH91</accession>
<proteinExistence type="predicted"/>
<keyword evidence="4" id="KW-1185">Reference proteome</keyword>
<feature type="compositionally biased region" description="Polar residues" evidence="1">
    <location>
        <begin position="662"/>
        <end position="673"/>
    </location>
</feature>
<feature type="compositionally biased region" description="Polar residues" evidence="1">
    <location>
        <begin position="548"/>
        <end position="560"/>
    </location>
</feature>
<evidence type="ECO:0000256" key="1">
    <source>
        <dbReference type="SAM" id="MobiDB-lite"/>
    </source>
</evidence>
<dbReference type="InterPro" id="IPR053074">
    <property type="entry name" value="NPC_Nucleoporin"/>
</dbReference>
<dbReference type="PANTHER" id="PTHR38697">
    <property type="entry name" value="NUCLEAR PORE COMPLEX PROTEIN SIMILAR TO S. CEREVISIAE NUP2 (EUROFUNG)"/>
    <property type="match status" value="1"/>
</dbReference>
<sequence>MESSKRQRLHVQPNLVPESFLQKYSADRGHRDTIGHTPPRPPTMRFTGASPQSPAARASPGLLSTRKILERPQGPSSRLASSTMRHSSNLATSTPRSIFKSTANGNNAKFAFSPRVPPNVARESFPAATPGRSLRASTADITGRSMARTSSTHLFHMRIPSPDPELDGEALAKQVPDDPGRVGSIYADEFLAHLCPPDLDDLQRRQFFCILDLRRLKYAANDVFAKKDWKINIMNFAKEYEKSRSLIMLRYGLYEFKTVPVSTEVMKKWKAENNIPEEEEEEPEEAATPRPNGTQGILARASNKRRAEDDLTKDSFMAASAQNKRRGPGREPLSETANAATPAPAKNKRHAEVLDEADENRRNKMQKASPSATKSLFESIANKKPSTAPVASATPAQTPAKSLFESGSTFTPAANPFAAASQNGGSVFGGGLKAGVASKNIFGHLSEESSAKSSANDDADAEEETEDESEGGEESEAQEVSQSDEPSAAASGGTATPSQFGSGLFSIKKAGVPAASSVTSSEAGEAPKGPSLFDRVTLDKNGEPMRATFTTNGTSISVNAQERPISSLKRAGSPAKESSTAPADKTWKPDTPIKFGGGGTSSLFSGASTTPAGSLFGSKPAAPAATPSLFQPSTVSEGAELQARDFASPSTKPTEANKGSELGSNLFSSSTPMFGQEKKAAEGDKPTSSLFGSSVFSANSDSALKPKQPTLFGAPKTTEAKEEQSQSSTLFGTPVSGSAKPSGGIFGSVAAQSTPPTTTTPSLFGASTSQPSAPMFGAKPTSSPEKAEPVAPEPKQPSGGTDAGSVFGVSSTQNGASKGYTFGGSAPPPAAALPPKTEAAAKGATDAASVFGAASTGEKKITFGGSSATATPASSAPTPLFGSTAPVTAEAPKPQPTLFGSSSLAPSEPLKAQPSLFGSSTPAVTEAPKPQPSLFGSSTPAPTEAPKSLFATGSSAPSEAKPQTTGFSFGSSTNTSNIFGGPNPPTNNTSTAGSSLFGGAGAGGGSSSFTFSAGPSGGSFNNPFATGGNSTSSTPSFNFGESSQGNQPSSTSFTFGAGGSGAPSTSAPGSSSFTFGGNTQQPSGAPVFGADSNATSGSSMFSFSAGAPSGPSPFSQQPANAAQSMFGHLGVPGGGSSTGTNTPFFGGASSLATTPATGTPEPETKQHDEEKQADEDGKPQEQISLTEGGPGEEDEDVVYEVRAKALKFVPEKPGSDTDSPGAKKDKKNPWKTQGVGPFRLLKHKTTGAVRMLLRAEPRGHVALNRAVLASVDYKVENGGKYVKVMTANADGSGLETWMLQVKTNQAAQGLAEALEKNKSANKK</sequence>
<feature type="compositionally biased region" description="Polar residues" evidence="1">
    <location>
        <begin position="366"/>
        <end position="376"/>
    </location>
</feature>
<feature type="compositionally biased region" description="Basic and acidic residues" evidence="1">
    <location>
        <begin position="1199"/>
        <end position="1215"/>
    </location>
</feature>